<dbReference type="GO" id="GO:0007051">
    <property type="term" value="P:spindle organization"/>
    <property type="evidence" value="ECO:0007669"/>
    <property type="project" value="TreeGrafter"/>
</dbReference>
<accession>A0A9N9MQN8</accession>
<evidence type="ECO:0000256" key="10">
    <source>
        <dbReference type="ARBA" id="ARBA00023242"/>
    </source>
</evidence>
<dbReference type="GO" id="GO:0000278">
    <property type="term" value="P:mitotic cell cycle"/>
    <property type="evidence" value="ECO:0007669"/>
    <property type="project" value="TreeGrafter"/>
</dbReference>
<evidence type="ECO:0000256" key="11">
    <source>
        <dbReference type="ARBA" id="ARBA00023306"/>
    </source>
</evidence>
<feature type="domain" description="Calponin-homology (CH)" evidence="12">
    <location>
        <begin position="791"/>
        <end position="923"/>
    </location>
</feature>
<dbReference type="CDD" id="cd21223">
    <property type="entry name" value="CH_ASPM_rpt1"/>
    <property type="match status" value="1"/>
</dbReference>
<dbReference type="PROSITE" id="PS50021">
    <property type="entry name" value="CH"/>
    <property type="match status" value="1"/>
</dbReference>
<evidence type="ECO:0000256" key="5">
    <source>
        <dbReference type="ARBA" id="ARBA00022618"/>
    </source>
</evidence>
<dbReference type="Gene3D" id="1.20.5.190">
    <property type="match status" value="7"/>
</dbReference>
<sequence>MFFQISPVVHKKPKPIPKIKIEDYESQIEVLSLALFTTNPKIVFENVTVGTVQTKKLLIKNPTGQDINLFVKKSIPEEMNFLLSWNEAELPKGSEKMMELVWSPVEVVACRYTFTLSDGKRTNRDIGVTFKSVMPKQLKGTKGKKTTKPSSVKLSLTRKPISPTKKLRGHKISPKIKSAMKFFSPPEPQRFDRGLRQKRVEINNYSQNTHQKSAWEHEKMYLNAQQKNKENLSPFNNHSLLHDSHTFISPTNVSFLMQNANVNERRETYIVGQNNDKMIEKLSSESFFFESKESSLHFNDSLDSPNLPLRELNSTNTNTTPSLEDMLKRKVVRRSSSPNYGYNFAQVLSKDSFAPSIFSILSKPPSTDNSLETLLKSPKELFNNLNQSSETYIKSNTSFETYIKENSTPESYVAGNISSGTYIKDNSIGNIGQLLEVSPLSSRSCRASSPIFSKPSPKNTFLHSTQNLSCIAEESSLFNDSSRNGTKRKSSIYYNSPIKRDRLSGQCWSKTDHSAIRVARRTSGLNLRQFNNDINEPLSSITEKTIKTVIVKNPFLYANIFDPFMTSQVYCDEEWIEQQENNFKKWLNTLLMPPEELNTAKIEVNVAHIWHECTKKNAVPEASSKEVISLKYHTNKKLDYLRKQAQTLFRSQEMSKVLQKVCLVVETGKLSIRDDKDIHLNLKLKSDITRLILGYNPLWLRLGLETIFNEIIPLKSNTDINGLANFILERFFKNPYLVKKHKTIYASKYSPDLKKFLLKKFLMLVFFLDTAKNAKLIQHDPCLFCKNAVEKESKLVLTYFARETLQSVGDITKYLKGFGYKVTHAQSYIHEYDYAVKNLGSDLRDGVRLARVMEIIQMRSDLTGKLRVPAISRLQKIHNMQLVFQSLQETGYEIQYEIEAKHIVDGIREKTLSFLWQIIYKFEAPLMVKSAKTIQTWFRSYPVQLKRQELRRVRYERENAAKKIQGWFRRQKLSRIFFYLVEVVRVFIQERKEYFIKLRNMAAVIIQKNSRKYICRKQFLLKKAAVVTIQRRYRAKKLTQKAKNDYGKLKMATINVQRRFRANIEMKTCRQQYLLKKSAAKKIQSTFRMYTLRKRYLQLQKATTVIQQRYRSHKLTQNARNYYANLKIATVNVQRRFRANMEMKNCRQQYLLKKSAAKKIQSTFRMYTLRKRYLQLQKATTVIQQRYRSHKLTQNARNYYANLKIATVNVQRRFRANMEMKNCRQQYLLKKSAAIKIQTIFRMYISKIKYAKLKKAALVIQQKYRAQIAMKKQRAYFVALLQATIFIQQRIRSNKLTKQVQQQYLIMRQTTITIQSYFRMRIVRKQFLVLKKVTIYIQTTYRAKKAMEIQKTNYQCLKKAALVIQQRWRARQLAIQQKSDYNQLRKAAINIQQRFRANKLMLKQRKAFVTLKHATIIIQRKFRARKQQHEYHKLQSAAIFIQQKYRAKRCMQKQVIEYQQLRNACLVIQQRWRARQMCIQEKSNYNKLKQATIKIQQRLRANKLMLEQKHAFAQIKNASMVIQQRFRANKLMQQQRRHYLEVKSATVKIQIWYKSILAMRTCRKHYVLQKKAVAKIEQRYIEYRTMLKVRYSYINLHVATETIQKHFRALILMKKCRRTFLELKSCTIIIQQKYRAQKLMQKEQASYKKLKMATIFVQSTYRTNKLRREFLAKKNSAIKIQKWYRAVIEMRKCRAHYQSLKLAAVAISARYKATKLMQFERNNYKNLIHATVTIQRRFKCLLLTRKLRQNYLELKNAAIVIQRKFRATIEARKQEQAYKKLKAATIIIQRRWRANLTAKNTRKEYLEIRRATFTIQRFGRGYLIRTRYAALLTPEARDQRRILRIQNNAAKKIQAYWRGYYVRKSNVSVIDALKKRQQQRFSELGAPGQGKTLIQRCEAAMLCLTGGNASVDMLISALQDLDFISRHCQKLCCQLSQSLPWQLYTIITAAARSLPEMKASNVSSYILINFYKYPKTRQNSWDPTQMDRVLNVLVNWCDKDSPLFPTLCTLLWLFAHEAEYKKVLLALPNFQLRLAKISTLVMRKQNMVEKSHKLQLHSCFGSVKHLKVPSTTATWGLDYKRPNMFTNSVFALTHLMNIFDL</sequence>
<evidence type="ECO:0000256" key="4">
    <source>
        <dbReference type="ARBA" id="ARBA00022553"/>
    </source>
</evidence>
<evidence type="ECO:0000313" key="14">
    <source>
        <dbReference type="Proteomes" id="UP001152799"/>
    </source>
</evidence>
<dbReference type="PROSITE" id="PS50096">
    <property type="entry name" value="IQ"/>
    <property type="match status" value="6"/>
</dbReference>
<keyword evidence="4" id="KW-0597">Phosphoprotein</keyword>
<proteinExistence type="predicted"/>
<evidence type="ECO:0000256" key="2">
    <source>
        <dbReference type="ARBA" id="ARBA00004496"/>
    </source>
</evidence>
<dbReference type="SUPFAM" id="SSF52540">
    <property type="entry name" value="P-loop containing nucleoside triphosphate hydrolases"/>
    <property type="match status" value="1"/>
</dbReference>
<keyword evidence="10" id="KW-0539">Nucleus</keyword>
<keyword evidence="8" id="KW-0112">Calmodulin-binding</keyword>
<dbReference type="GO" id="GO:0005737">
    <property type="term" value="C:cytoplasm"/>
    <property type="evidence" value="ECO:0007669"/>
    <property type="project" value="UniProtKB-SubCell"/>
</dbReference>
<protein>
    <recommendedName>
        <fullName evidence="12">Calponin-homology (CH) domain-containing protein</fullName>
    </recommendedName>
</protein>
<dbReference type="PANTHER" id="PTHR22706">
    <property type="entry name" value="ASSEMBLY FACTOR FOR SPINDLE MICROTUBULES"/>
    <property type="match status" value="1"/>
</dbReference>
<dbReference type="SMART" id="SM00015">
    <property type="entry name" value="IQ"/>
    <property type="match status" value="25"/>
</dbReference>
<dbReference type="InterPro" id="IPR001715">
    <property type="entry name" value="CH_dom"/>
</dbReference>
<dbReference type="EMBL" id="OU892280">
    <property type="protein sequence ID" value="CAG9768197.1"/>
    <property type="molecule type" value="Genomic_DNA"/>
</dbReference>
<dbReference type="GO" id="GO:0000922">
    <property type="term" value="C:spindle pole"/>
    <property type="evidence" value="ECO:0007669"/>
    <property type="project" value="TreeGrafter"/>
</dbReference>
<keyword evidence="3" id="KW-0963">Cytoplasm</keyword>
<evidence type="ECO:0000256" key="3">
    <source>
        <dbReference type="ARBA" id="ARBA00022490"/>
    </source>
</evidence>
<dbReference type="InterPro" id="IPR027417">
    <property type="entry name" value="P-loop_NTPase"/>
</dbReference>
<dbReference type="Pfam" id="PF00612">
    <property type="entry name" value="IQ"/>
    <property type="match status" value="9"/>
</dbReference>
<dbReference type="Pfam" id="PF00307">
    <property type="entry name" value="CH"/>
    <property type="match status" value="1"/>
</dbReference>
<evidence type="ECO:0000256" key="9">
    <source>
        <dbReference type="ARBA" id="ARBA00023054"/>
    </source>
</evidence>
<organism evidence="13 14">
    <name type="scientific">Ceutorhynchus assimilis</name>
    <name type="common">cabbage seed weevil</name>
    <dbReference type="NCBI Taxonomy" id="467358"/>
    <lineage>
        <taxon>Eukaryota</taxon>
        <taxon>Metazoa</taxon>
        <taxon>Ecdysozoa</taxon>
        <taxon>Arthropoda</taxon>
        <taxon>Hexapoda</taxon>
        <taxon>Insecta</taxon>
        <taxon>Pterygota</taxon>
        <taxon>Neoptera</taxon>
        <taxon>Endopterygota</taxon>
        <taxon>Coleoptera</taxon>
        <taxon>Polyphaga</taxon>
        <taxon>Cucujiformia</taxon>
        <taxon>Curculionidae</taxon>
        <taxon>Ceutorhynchinae</taxon>
        <taxon>Ceutorhynchus</taxon>
    </lineage>
</organism>
<dbReference type="SMART" id="SM00033">
    <property type="entry name" value="CH"/>
    <property type="match status" value="1"/>
</dbReference>
<keyword evidence="11" id="KW-0131">Cell cycle</keyword>
<evidence type="ECO:0000256" key="8">
    <source>
        <dbReference type="ARBA" id="ARBA00022860"/>
    </source>
</evidence>
<reference evidence="13" key="1">
    <citation type="submission" date="2022-01" db="EMBL/GenBank/DDBJ databases">
        <authorList>
            <person name="King R."/>
        </authorList>
    </citation>
    <scope>NUCLEOTIDE SEQUENCE</scope>
</reference>
<keyword evidence="9" id="KW-0175">Coiled coil</keyword>
<gene>
    <name evidence="13" type="ORF">CEUTPL_LOCUS8744</name>
</gene>
<evidence type="ECO:0000256" key="1">
    <source>
        <dbReference type="ARBA" id="ARBA00004123"/>
    </source>
</evidence>
<dbReference type="Gene3D" id="1.10.418.10">
    <property type="entry name" value="Calponin-like domain"/>
    <property type="match status" value="1"/>
</dbReference>
<comment type="subcellular location">
    <subcellularLocation>
        <location evidence="2">Cytoplasm</location>
    </subcellularLocation>
    <subcellularLocation>
        <location evidence="1">Nucleus</location>
    </subcellularLocation>
</comment>
<evidence type="ECO:0000256" key="6">
    <source>
        <dbReference type="ARBA" id="ARBA00022737"/>
    </source>
</evidence>
<keyword evidence="7" id="KW-0498">Mitosis</keyword>
<dbReference type="InterPro" id="IPR036872">
    <property type="entry name" value="CH_dom_sf"/>
</dbReference>
<dbReference type="Proteomes" id="UP001152799">
    <property type="component" value="Chromosome 4"/>
</dbReference>
<dbReference type="GO" id="GO:0005516">
    <property type="term" value="F:calmodulin binding"/>
    <property type="evidence" value="ECO:0007669"/>
    <property type="project" value="UniProtKB-KW"/>
</dbReference>
<dbReference type="PANTHER" id="PTHR22706:SF1">
    <property type="entry name" value="ASSEMBLY FACTOR FOR SPINDLE MICROTUBULES"/>
    <property type="match status" value="1"/>
</dbReference>
<keyword evidence="6" id="KW-0677">Repeat</keyword>
<evidence type="ECO:0000256" key="7">
    <source>
        <dbReference type="ARBA" id="ARBA00022776"/>
    </source>
</evidence>
<dbReference type="InterPro" id="IPR031549">
    <property type="entry name" value="ASH"/>
</dbReference>
<keyword evidence="5" id="KW-0132">Cell division</keyword>
<evidence type="ECO:0000259" key="12">
    <source>
        <dbReference type="PROSITE" id="PS50021"/>
    </source>
</evidence>
<name>A0A9N9MQN8_9CUCU</name>
<dbReference type="GO" id="GO:0051295">
    <property type="term" value="P:establishment of meiotic spindle localization"/>
    <property type="evidence" value="ECO:0007669"/>
    <property type="project" value="TreeGrafter"/>
</dbReference>
<dbReference type="InterPro" id="IPR000048">
    <property type="entry name" value="IQ_motif_EF-hand-BS"/>
</dbReference>
<dbReference type="SUPFAM" id="SSF47576">
    <property type="entry name" value="Calponin-homology domain, CH-domain"/>
    <property type="match status" value="1"/>
</dbReference>
<dbReference type="GO" id="GO:0005634">
    <property type="term" value="C:nucleus"/>
    <property type="evidence" value="ECO:0007669"/>
    <property type="project" value="UniProtKB-SubCell"/>
</dbReference>
<dbReference type="InterPro" id="IPR051185">
    <property type="entry name" value="ASPM"/>
</dbReference>
<keyword evidence="14" id="KW-1185">Reference proteome</keyword>
<dbReference type="GO" id="GO:0051301">
    <property type="term" value="P:cell division"/>
    <property type="evidence" value="ECO:0007669"/>
    <property type="project" value="UniProtKB-KW"/>
</dbReference>
<dbReference type="OrthoDB" id="2148418at2759"/>
<evidence type="ECO:0000313" key="13">
    <source>
        <dbReference type="EMBL" id="CAG9768197.1"/>
    </source>
</evidence>
<dbReference type="Pfam" id="PF15780">
    <property type="entry name" value="ASH"/>
    <property type="match status" value="1"/>
</dbReference>